<evidence type="ECO:0000256" key="10">
    <source>
        <dbReference type="ARBA" id="ARBA00039918"/>
    </source>
</evidence>
<dbReference type="PROSITE" id="PS50850">
    <property type="entry name" value="MFS"/>
    <property type="match status" value="1"/>
</dbReference>
<evidence type="ECO:0000313" key="14">
    <source>
        <dbReference type="Proteomes" id="UP000605361"/>
    </source>
</evidence>
<dbReference type="CDD" id="cd17369">
    <property type="entry name" value="MFS_ShiA_like"/>
    <property type="match status" value="1"/>
</dbReference>
<evidence type="ECO:0000256" key="2">
    <source>
        <dbReference type="ARBA" id="ARBA00008240"/>
    </source>
</evidence>
<dbReference type="GO" id="GO:0005886">
    <property type="term" value="C:plasma membrane"/>
    <property type="evidence" value="ECO:0007669"/>
    <property type="project" value="UniProtKB-SubCell"/>
</dbReference>
<feature type="transmembrane region" description="Helical" evidence="11">
    <location>
        <begin position="12"/>
        <end position="31"/>
    </location>
</feature>
<feature type="transmembrane region" description="Helical" evidence="11">
    <location>
        <begin position="306"/>
        <end position="324"/>
    </location>
</feature>
<feature type="transmembrane region" description="Helical" evidence="11">
    <location>
        <begin position="86"/>
        <end position="108"/>
    </location>
</feature>
<keyword evidence="4" id="KW-1003">Cell membrane</keyword>
<dbReference type="AlphaFoldDB" id="A0A931AIE1"/>
<evidence type="ECO:0000256" key="4">
    <source>
        <dbReference type="ARBA" id="ARBA00022475"/>
    </source>
</evidence>
<evidence type="ECO:0000256" key="7">
    <source>
        <dbReference type="ARBA" id="ARBA00022989"/>
    </source>
</evidence>
<keyword evidence="14" id="KW-1185">Reference proteome</keyword>
<dbReference type="FunFam" id="1.20.1250.20:FF:000001">
    <property type="entry name" value="Dicarboxylate MFS transporter"/>
    <property type="match status" value="1"/>
</dbReference>
<feature type="transmembrane region" description="Helical" evidence="11">
    <location>
        <begin position="185"/>
        <end position="204"/>
    </location>
</feature>
<keyword evidence="3" id="KW-0813">Transport</keyword>
<gene>
    <name evidence="13" type="ORF">ITP53_36190</name>
</gene>
<proteinExistence type="inferred from homology"/>
<feature type="transmembrane region" description="Helical" evidence="11">
    <location>
        <begin position="398"/>
        <end position="418"/>
    </location>
</feature>
<keyword evidence="6" id="KW-0769">Symport</keyword>
<evidence type="ECO:0000256" key="9">
    <source>
        <dbReference type="ARBA" id="ARBA00037295"/>
    </source>
</evidence>
<reference evidence="13" key="1">
    <citation type="submission" date="2020-11" db="EMBL/GenBank/DDBJ databases">
        <title>Whole-genome analyses of Nonomuraea sp. K274.</title>
        <authorList>
            <person name="Veyisoglu A."/>
        </authorList>
    </citation>
    <scope>NUCLEOTIDE SEQUENCE</scope>
    <source>
        <strain evidence="13">K274</strain>
    </source>
</reference>
<dbReference type="InterPro" id="IPR036259">
    <property type="entry name" value="MFS_trans_sf"/>
</dbReference>
<dbReference type="EMBL" id="JADOGI010000144">
    <property type="protein sequence ID" value="MBF8191058.1"/>
    <property type="molecule type" value="Genomic_DNA"/>
</dbReference>
<feature type="transmembrane region" description="Helical" evidence="11">
    <location>
        <begin position="277"/>
        <end position="294"/>
    </location>
</feature>
<accession>A0A931AIE1</accession>
<evidence type="ECO:0000313" key="13">
    <source>
        <dbReference type="EMBL" id="MBF8191058.1"/>
    </source>
</evidence>
<dbReference type="PANTHER" id="PTHR43045:SF7">
    <property type="entry name" value="MAJOR FACILITATOR SUPERFAMILY TRANSPORTER"/>
    <property type="match status" value="1"/>
</dbReference>
<comment type="function">
    <text evidence="9">May be a proton symporter involved in the uptake of osmolytes such as proline and glycine betaine.</text>
</comment>
<feature type="domain" description="Major facilitator superfamily (MFS) profile" evidence="12">
    <location>
        <begin position="13"/>
        <end position="423"/>
    </location>
</feature>
<dbReference type="PANTHER" id="PTHR43045">
    <property type="entry name" value="SHIKIMATE TRANSPORTER"/>
    <property type="match status" value="1"/>
</dbReference>
<dbReference type="Gene3D" id="1.20.1250.20">
    <property type="entry name" value="MFS general substrate transporter like domains"/>
    <property type="match status" value="1"/>
</dbReference>
<feature type="transmembrane region" description="Helical" evidence="11">
    <location>
        <begin position="151"/>
        <end position="173"/>
    </location>
</feature>
<evidence type="ECO:0000256" key="6">
    <source>
        <dbReference type="ARBA" id="ARBA00022847"/>
    </source>
</evidence>
<comment type="similarity">
    <text evidence="2">Belongs to the major facilitator superfamily. Metabolite:H+ Symporter (MHS) family (TC 2.A.1.6) family.</text>
</comment>
<sequence>MSTPRLPKAARRVVLASFMGSAFEWYDFSLYGTTAALVFNQVFFPGSDAAVGSLLALTTTAVGFVTRPVGGIVFGHFGDRVGRKKLLVLTMLIMGVPTILIGLLPGYATLGPAAPVLLLIMRMLQGIGLGGEYAGAALATIESVPQGRRGFFGAIPQIGNPAGGMLGSVVVLLCNTLTSDEQYAAWVWRVPFLLSGILLVYAMVVRLRLTETGDFDQARRERRVERAPLLALVRHHWRPLLLGLGARSADAVSGNVAGAVVIAYTVTYLQMSNDISLINNILPNVLSIPLMLWMGRFGDVIGRKRLFVWGLVATAVATFPLFGLMDTKALPLMVLGITLFKLCNSTQFAVQSAFLADVFPTEVRYTAVSCVYQISSIIGGLTPPAAAAILIASHGNPWPLAAAIFGVCALSALCAAAMRPQTEAGSPVYHAQGVR</sequence>
<dbReference type="RefSeq" id="WP_195899967.1">
    <property type="nucleotide sequence ID" value="NZ_JADOGI010000144.1"/>
</dbReference>
<dbReference type="Pfam" id="PF07690">
    <property type="entry name" value="MFS_1"/>
    <property type="match status" value="1"/>
</dbReference>
<dbReference type="InterPro" id="IPR020846">
    <property type="entry name" value="MFS_dom"/>
</dbReference>
<keyword evidence="7 11" id="KW-1133">Transmembrane helix</keyword>
<evidence type="ECO:0000256" key="3">
    <source>
        <dbReference type="ARBA" id="ARBA00022448"/>
    </source>
</evidence>
<evidence type="ECO:0000256" key="11">
    <source>
        <dbReference type="SAM" id="Phobius"/>
    </source>
</evidence>
<dbReference type="InterPro" id="IPR005828">
    <property type="entry name" value="MFS_sugar_transport-like"/>
</dbReference>
<feature type="transmembrane region" description="Helical" evidence="11">
    <location>
        <begin position="252"/>
        <end position="271"/>
    </location>
</feature>
<feature type="transmembrane region" description="Helical" evidence="11">
    <location>
        <begin position="51"/>
        <end position="74"/>
    </location>
</feature>
<evidence type="ECO:0000256" key="1">
    <source>
        <dbReference type="ARBA" id="ARBA00004651"/>
    </source>
</evidence>
<name>A0A931AIE1_9ACTN</name>
<comment type="subcellular location">
    <subcellularLocation>
        <location evidence="1">Cell membrane</location>
        <topology evidence="1">Multi-pass membrane protein</topology>
    </subcellularLocation>
</comment>
<dbReference type="SUPFAM" id="SSF103473">
    <property type="entry name" value="MFS general substrate transporter"/>
    <property type="match status" value="1"/>
</dbReference>
<dbReference type="InterPro" id="IPR011701">
    <property type="entry name" value="MFS"/>
</dbReference>
<dbReference type="GO" id="GO:0015293">
    <property type="term" value="F:symporter activity"/>
    <property type="evidence" value="ECO:0007669"/>
    <property type="project" value="UniProtKB-KW"/>
</dbReference>
<organism evidence="13 14">
    <name type="scientific">Nonomuraea cypriaca</name>
    <dbReference type="NCBI Taxonomy" id="1187855"/>
    <lineage>
        <taxon>Bacteria</taxon>
        <taxon>Bacillati</taxon>
        <taxon>Actinomycetota</taxon>
        <taxon>Actinomycetes</taxon>
        <taxon>Streptosporangiales</taxon>
        <taxon>Streptosporangiaceae</taxon>
        <taxon>Nonomuraea</taxon>
    </lineage>
</organism>
<evidence type="ECO:0000256" key="5">
    <source>
        <dbReference type="ARBA" id="ARBA00022692"/>
    </source>
</evidence>
<evidence type="ECO:0000256" key="8">
    <source>
        <dbReference type="ARBA" id="ARBA00023136"/>
    </source>
</evidence>
<keyword evidence="8 11" id="KW-0472">Membrane</keyword>
<protein>
    <recommendedName>
        <fullName evidence="10">Putative proline/betaine transporter</fullName>
    </recommendedName>
</protein>
<comment type="caution">
    <text evidence="13">The sequence shown here is derived from an EMBL/GenBank/DDBJ whole genome shotgun (WGS) entry which is preliminary data.</text>
</comment>
<keyword evidence="5 11" id="KW-0812">Transmembrane</keyword>
<feature type="transmembrane region" description="Helical" evidence="11">
    <location>
        <begin position="371"/>
        <end position="392"/>
    </location>
</feature>
<dbReference type="Proteomes" id="UP000605361">
    <property type="component" value="Unassembled WGS sequence"/>
</dbReference>
<evidence type="ECO:0000259" key="12">
    <source>
        <dbReference type="PROSITE" id="PS50850"/>
    </source>
</evidence>
<dbReference type="Pfam" id="PF00083">
    <property type="entry name" value="Sugar_tr"/>
    <property type="match status" value="1"/>
</dbReference>